<sequence>MPVKRSRIGESSSFGPTGMVSPPVQSRSGPPSSAESRPRILTLSSPVQESGGVACKTEPIEGFLEKCYYCKKKIRENAEVFMYSYLRAFCTVECRDQQIAMDHETEKASGLSKGMQLCPTG</sequence>
<organism evidence="1 2">
    <name type="scientific">Camellia lanceoleosa</name>
    <dbReference type="NCBI Taxonomy" id="1840588"/>
    <lineage>
        <taxon>Eukaryota</taxon>
        <taxon>Viridiplantae</taxon>
        <taxon>Streptophyta</taxon>
        <taxon>Embryophyta</taxon>
        <taxon>Tracheophyta</taxon>
        <taxon>Spermatophyta</taxon>
        <taxon>Magnoliopsida</taxon>
        <taxon>eudicotyledons</taxon>
        <taxon>Gunneridae</taxon>
        <taxon>Pentapetalae</taxon>
        <taxon>asterids</taxon>
        <taxon>Ericales</taxon>
        <taxon>Theaceae</taxon>
        <taxon>Camellia</taxon>
    </lineage>
</organism>
<proteinExistence type="predicted"/>
<evidence type="ECO:0000313" key="1">
    <source>
        <dbReference type="EMBL" id="KAI7991632.1"/>
    </source>
</evidence>
<protein>
    <submittedName>
        <fullName evidence="1">FCS-Like Zinc finger 16</fullName>
    </submittedName>
</protein>
<dbReference type="Proteomes" id="UP001060215">
    <property type="component" value="Chromosome 13"/>
</dbReference>
<keyword evidence="2" id="KW-1185">Reference proteome</keyword>
<name>A0ACC0FS72_9ERIC</name>
<evidence type="ECO:0000313" key="2">
    <source>
        <dbReference type="Proteomes" id="UP001060215"/>
    </source>
</evidence>
<dbReference type="EMBL" id="CM045770">
    <property type="protein sequence ID" value="KAI7991632.1"/>
    <property type="molecule type" value="Genomic_DNA"/>
</dbReference>
<comment type="caution">
    <text evidence="1">The sequence shown here is derived from an EMBL/GenBank/DDBJ whole genome shotgun (WGS) entry which is preliminary data.</text>
</comment>
<gene>
    <name evidence="1" type="ORF">LOK49_LG12G01304</name>
</gene>
<accession>A0ACC0FS72</accession>
<reference evidence="1 2" key="1">
    <citation type="journal article" date="2022" name="Plant J.">
        <title>Chromosome-level genome of Camellia lanceoleosa provides a valuable resource for understanding genome evolution and self-incompatibility.</title>
        <authorList>
            <person name="Gong W."/>
            <person name="Xiao S."/>
            <person name="Wang L."/>
            <person name="Liao Z."/>
            <person name="Chang Y."/>
            <person name="Mo W."/>
            <person name="Hu G."/>
            <person name="Li W."/>
            <person name="Zhao G."/>
            <person name="Zhu H."/>
            <person name="Hu X."/>
            <person name="Ji K."/>
            <person name="Xiang X."/>
            <person name="Song Q."/>
            <person name="Yuan D."/>
            <person name="Jin S."/>
            <person name="Zhang L."/>
        </authorList>
    </citation>
    <scope>NUCLEOTIDE SEQUENCE [LARGE SCALE GENOMIC DNA]</scope>
    <source>
        <strain evidence="1">SQ_2022a</strain>
    </source>
</reference>